<dbReference type="EMBL" id="JAUQTB010000003">
    <property type="protein sequence ID" value="MDO7906311.1"/>
    <property type="molecule type" value="Genomic_DNA"/>
</dbReference>
<accession>A0ABT9CF43</accession>
<name>A0ABT9CF43_9BACL</name>
<dbReference type="Proteomes" id="UP001240171">
    <property type="component" value="Unassembled WGS sequence"/>
</dbReference>
<protein>
    <recommendedName>
        <fullName evidence="5">DUF4825 domain-containing protein</fullName>
    </recommendedName>
</protein>
<gene>
    <name evidence="3" type="ORF">Q5741_07755</name>
</gene>
<sequence length="178" mass="20293">MSWRKRLLSTAVLLIVLILINIYYPVLVRSPQTPGPAEMTPEQHTQQQITSETESKFPGLRLIEYIPEENESRRVLISFQPHFQSGDPSRAEAYWQVLQHTEAIIRLDDTISTLDYRVSWGNPDLLEVMRITLEGADLRQLPTRLNRGASPLNSFPPAAKLTPLFTSLEVKGEAKAWK</sequence>
<feature type="region of interest" description="Disordered" evidence="1">
    <location>
        <begin position="33"/>
        <end position="53"/>
    </location>
</feature>
<evidence type="ECO:0000313" key="3">
    <source>
        <dbReference type="EMBL" id="MDO7906311.1"/>
    </source>
</evidence>
<feature type="transmembrane region" description="Helical" evidence="2">
    <location>
        <begin position="7"/>
        <end position="26"/>
    </location>
</feature>
<evidence type="ECO:0000313" key="4">
    <source>
        <dbReference type="Proteomes" id="UP001240171"/>
    </source>
</evidence>
<keyword evidence="4" id="KW-1185">Reference proteome</keyword>
<keyword evidence="2" id="KW-0472">Membrane</keyword>
<keyword evidence="2" id="KW-1133">Transmembrane helix</keyword>
<comment type="caution">
    <text evidence="3">The sequence shown here is derived from an EMBL/GenBank/DDBJ whole genome shotgun (WGS) entry which is preliminary data.</text>
</comment>
<evidence type="ECO:0008006" key="5">
    <source>
        <dbReference type="Google" id="ProtNLM"/>
    </source>
</evidence>
<feature type="compositionally biased region" description="Polar residues" evidence="1">
    <location>
        <begin position="42"/>
        <end position="52"/>
    </location>
</feature>
<proteinExistence type="predicted"/>
<evidence type="ECO:0000256" key="2">
    <source>
        <dbReference type="SAM" id="Phobius"/>
    </source>
</evidence>
<keyword evidence="2" id="KW-0812">Transmembrane</keyword>
<dbReference type="RefSeq" id="WP_305023510.1">
    <property type="nucleotide sequence ID" value="NZ_JAUQTB010000003.1"/>
</dbReference>
<reference evidence="3 4" key="1">
    <citation type="submission" date="2023-07" db="EMBL/GenBank/DDBJ databases">
        <title>Paenibacillus sp. JX-17 nov. isolated from soil.</title>
        <authorList>
            <person name="Wan Y."/>
            <person name="Liu B."/>
        </authorList>
    </citation>
    <scope>NUCLEOTIDE SEQUENCE [LARGE SCALE GENOMIC DNA]</scope>
    <source>
        <strain evidence="3 4">JX-17</strain>
    </source>
</reference>
<evidence type="ECO:0000256" key="1">
    <source>
        <dbReference type="SAM" id="MobiDB-lite"/>
    </source>
</evidence>
<organism evidence="3 4">
    <name type="scientific">Paenibacillus lacisoli</name>
    <dbReference type="NCBI Taxonomy" id="3064525"/>
    <lineage>
        <taxon>Bacteria</taxon>
        <taxon>Bacillati</taxon>
        <taxon>Bacillota</taxon>
        <taxon>Bacilli</taxon>
        <taxon>Bacillales</taxon>
        <taxon>Paenibacillaceae</taxon>
        <taxon>Paenibacillus</taxon>
    </lineage>
</organism>